<evidence type="ECO:0000256" key="5">
    <source>
        <dbReference type="SAM" id="Phobius"/>
    </source>
</evidence>
<comment type="similarity">
    <text evidence="2">Belongs to the glycosyltransferase 2 family.</text>
</comment>
<dbReference type="AlphaFoldDB" id="U5QG08"/>
<dbReference type="Pfam" id="PF00535">
    <property type="entry name" value="Glycos_transf_2"/>
    <property type="match status" value="1"/>
</dbReference>
<dbReference type="OrthoDB" id="9813495at2"/>
<dbReference type="PANTHER" id="PTHR43179:SF12">
    <property type="entry name" value="GALACTOFURANOSYLTRANSFERASE GLFT2"/>
    <property type="match status" value="1"/>
</dbReference>
<reference evidence="7 8" key="1">
    <citation type="journal article" date="2013" name="PLoS ONE">
        <title>Cultivation and Complete Genome Sequencing of Gloeobacter kilaueensis sp. nov., from a Lava Cave in Kilauea Caldera, Hawai'i.</title>
        <authorList>
            <person name="Saw J.H."/>
            <person name="Schatz M."/>
            <person name="Brown M.V."/>
            <person name="Kunkel D.D."/>
            <person name="Foster J.S."/>
            <person name="Shick H."/>
            <person name="Christensen S."/>
            <person name="Hou S."/>
            <person name="Wan X."/>
            <person name="Donachie S.P."/>
        </authorList>
    </citation>
    <scope>NUCLEOTIDE SEQUENCE [LARGE SCALE GENOMIC DNA]</scope>
    <source>
        <strain evidence="8">JS</strain>
    </source>
</reference>
<dbReference type="RefSeq" id="WP_023172960.1">
    <property type="nucleotide sequence ID" value="NC_022600.1"/>
</dbReference>
<keyword evidence="8" id="KW-1185">Reference proteome</keyword>
<evidence type="ECO:0000259" key="6">
    <source>
        <dbReference type="Pfam" id="PF00535"/>
    </source>
</evidence>
<evidence type="ECO:0000256" key="3">
    <source>
        <dbReference type="ARBA" id="ARBA00022676"/>
    </source>
</evidence>
<keyword evidence="5" id="KW-0472">Membrane</keyword>
<dbReference type="InterPro" id="IPR029044">
    <property type="entry name" value="Nucleotide-diphossugar_trans"/>
</dbReference>
<evidence type="ECO:0000313" key="7">
    <source>
        <dbReference type="EMBL" id="AGY57846.1"/>
    </source>
</evidence>
<accession>U5QG08</accession>
<protein>
    <submittedName>
        <fullName evidence="7">Glycosyl transferase family 2</fullName>
    </submittedName>
</protein>
<gene>
    <name evidence="7" type="ORF">GKIL_1600</name>
</gene>
<dbReference type="Proteomes" id="UP000017396">
    <property type="component" value="Chromosome"/>
</dbReference>
<feature type="transmembrane region" description="Helical" evidence="5">
    <location>
        <begin position="257"/>
        <end position="280"/>
    </location>
</feature>
<dbReference type="CDD" id="cd04186">
    <property type="entry name" value="GT_2_like_c"/>
    <property type="match status" value="1"/>
</dbReference>
<evidence type="ECO:0000313" key="8">
    <source>
        <dbReference type="Proteomes" id="UP000017396"/>
    </source>
</evidence>
<keyword evidence="4 7" id="KW-0808">Transferase</keyword>
<sequence>MDSAFVSVIVVNWNGERYLSRCIDSILNQDYRNLEIIVVDNASSDDSLYILQKYPQILLIQNHENLGFARANNQGFEIASGQYLFALNNDAFLSKNYISLMVDALSRYSNVASAIGKILRAEDNSTIDTTGLFMTRFLRTKDRGYSAKDHGQFDANNITSRAIFSVCGCAAFYRSAAVRQVSNGYQIFDSSFFSYYEDIDLGWRLQNAGWDSIYIPEAVAYHVRGGSEAAVFFKKSQFYQFHTLKNRYFTIIKNISFYEFIIFLPVLIFTESGLLLLILTKYPHLLAVYRAVAEHLPHLLQLRKSLSKLRTRHLALLKY</sequence>
<dbReference type="SUPFAM" id="SSF53448">
    <property type="entry name" value="Nucleotide-diphospho-sugar transferases"/>
    <property type="match status" value="1"/>
</dbReference>
<evidence type="ECO:0000256" key="4">
    <source>
        <dbReference type="ARBA" id="ARBA00022679"/>
    </source>
</evidence>
<dbReference type="PANTHER" id="PTHR43179">
    <property type="entry name" value="RHAMNOSYLTRANSFERASE WBBL"/>
    <property type="match status" value="1"/>
</dbReference>
<dbReference type="HOGENOM" id="CLU_023845_4_0_3"/>
<dbReference type="eggNOG" id="COG1216">
    <property type="taxonomic scope" value="Bacteria"/>
</dbReference>
<evidence type="ECO:0000256" key="2">
    <source>
        <dbReference type="ARBA" id="ARBA00006739"/>
    </source>
</evidence>
<dbReference type="KEGG" id="glj:GKIL_1600"/>
<dbReference type="InterPro" id="IPR001173">
    <property type="entry name" value="Glyco_trans_2-like"/>
</dbReference>
<keyword evidence="5" id="KW-1133">Transmembrane helix</keyword>
<evidence type="ECO:0000256" key="1">
    <source>
        <dbReference type="ARBA" id="ARBA00004776"/>
    </source>
</evidence>
<dbReference type="Gene3D" id="3.90.550.10">
    <property type="entry name" value="Spore Coat Polysaccharide Biosynthesis Protein SpsA, Chain A"/>
    <property type="match status" value="1"/>
</dbReference>
<comment type="pathway">
    <text evidence="1">Cell wall biogenesis; cell wall polysaccharide biosynthesis.</text>
</comment>
<keyword evidence="5" id="KW-0812">Transmembrane</keyword>
<feature type="domain" description="Glycosyltransferase 2-like" evidence="6">
    <location>
        <begin position="7"/>
        <end position="177"/>
    </location>
</feature>
<keyword evidence="3" id="KW-0328">Glycosyltransferase</keyword>
<dbReference type="GO" id="GO:0016757">
    <property type="term" value="F:glycosyltransferase activity"/>
    <property type="evidence" value="ECO:0007669"/>
    <property type="project" value="UniProtKB-KW"/>
</dbReference>
<organism evidence="7 8">
    <name type="scientific">Gloeobacter kilaueensis (strain ATCC BAA-2537 / CCAP 1431/1 / ULC 316 / JS1)</name>
    <dbReference type="NCBI Taxonomy" id="1183438"/>
    <lineage>
        <taxon>Bacteria</taxon>
        <taxon>Bacillati</taxon>
        <taxon>Cyanobacteriota</taxon>
        <taxon>Cyanophyceae</taxon>
        <taxon>Gloeobacterales</taxon>
        <taxon>Gloeobacteraceae</taxon>
        <taxon>Gloeobacter</taxon>
    </lineage>
</organism>
<dbReference type="STRING" id="1183438.GKIL_1600"/>
<name>U5QG08_GLOK1</name>
<dbReference type="EMBL" id="CP003587">
    <property type="protein sequence ID" value="AGY57846.1"/>
    <property type="molecule type" value="Genomic_DNA"/>
</dbReference>
<proteinExistence type="inferred from homology"/>